<evidence type="ECO:0000313" key="3">
    <source>
        <dbReference type="EMBL" id="EKG12715.1"/>
    </source>
</evidence>
<evidence type="ECO:0000256" key="2">
    <source>
        <dbReference type="SAM" id="MobiDB-lite"/>
    </source>
</evidence>
<organism evidence="3 4">
    <name type="scientific">Macrophomina phaseolina (strain MS6)</name>
    <name type="common">Charcoal rot fungus</name>
    <dbReference type="NCBI Taxonomy" id="1126212"/>
    <lineage>
        <taxon>Eukaryota</taxon>
        <taxon>Fungi</taxon>
        <taxon>Dikarya</taxon>
        <taxon>Ascomycota</taxon>
        <taxon>Pezizomycotina</taxon>
        <taxon>Dothideomycetes</taxon>
        <taxon>Dothideomycetes incertae sedis</taxon>
        <taxon>Botryosphaeriales</taxon>
        <taxon>Botryosphaeriaceae</taxon>
        <taxon>Macrophomina</taxon>
    </lineage>
</organism>
<dbReference type="eggNOG" id="ENOG502SECT">
    <property type="taxonomic scope" value="Eukaryota"/>
</dbReference>
<sequence>MSADEDDGGGYATVGASRRAARLQARRTDYHALHTGKPTRQRGNHATTVPDLPSGSSESTLDDVIGLLNVIVAQNNQLTERNEALAEQVASNEDEIMRLRSALEMSEETQVKMEERMGKMEKQMAALVETTRRNLTSQSQINASYASALKNMPATPPTSANTSPASMPAMPVRAAITNTPLPLSPPQAIELDLSEANIDTTKPGDIRARFQRALESQEATKNVKCCGLTRNASDMAKVRLLFRSKDDEETVRSNSGWLDTAFRGARMRGRQWYPVKVDSVNNTAVFNEKRTGLRADACEMMSKENEVEIVHARWLSKPSDRPYGSA</sequence>
<dbReference type="OrthoDB" id="5243934at2759"/>
<protein>
    <submittedName>
        <fullName evidence="3">Uncharacterized protein</fullName>
    </submittedName>
</protein>
<comment type="caution">
    <text evidence="3">The sequence shown here is derived from an EMBL/GenBank/DDBJ whole genome shotgun (WGS) entry which is preliminary data.</text>
</comment>
<gene>
    <name evidence="3" type="ORF">MPH_10155</name>
</gene>
<evidence type="ECO:0000313" key="4">
    <source>
        <dbReference type="Proteomes" id="UP000007129"/>
    </source>
</evidence>
<reference evidence="3 4" key="1">
    <citation type="journal article" date="2012" name="BMC Genomics">
        <title>Tools to kill: Genome of one of the most destructive plant pathogenic fungi Macrophomina phaseolina.</title>
        <authorList>
            <person name="Islam M.S."/>
            <person name="Haque M.S."/>
            <person name="Islam M.M."/>
            <person name="Emdad E.M."/>
            <person name="Halim A."/>
            <person name="Hossen Q.M.M."/>
            <person name="Hossain M.Z."/>
            <person name="Ahmed B."/>
            <person name="Rahim S."/>
            <person name="Rahman M.S."/>
            <person name="Alam M.M."/>
            <person name="Hou S."/>
            <person name="Wan X."/>
            <person name="Saito J.A."/>
            <person name="Alam M."/>
        </authorList>
    </citation>
    <scope>NUCLEOTIDE SEQUENCE [LARGE SCALE GENOMIC DNA]</scope>
    <source>
        <strain evidence="3 4">MS6</strain>
    </source>
</reference>
<dbReference type="EMBL" id="AHHD01000437">
    <property type="protein sequence ID" value="EKG12715.1"/>
    <property type="molecule type" value="Genomic_DNA"/>
</dbReference>
<feature type="coiled-coil region" evidence="1">
    <location>
        <begin position="68"/>
        <end position="123"/>
    </location>
</feature>
<evidence type="ECO:0000256" key="1">
    <source>
        <dbReference type="SAM" id="Coils"/>
    </source>
</evidence>
<dbReference type="InParanoid" id="K2S766"/>
<dbReference type="Proteomes" id="UP000007129">
    <property type="component" value="Unassembled WGS sequence"/>
</dbReference>
<feature type="non-terminal residue" evidence="3">
    <location>
        <position position="326"/>
    </location>
</feature>
<feature type="region of interest" description="Disordered" evidence="2">
    <location>
        <begin position="1"/>
        <end position="58"/>
    </location>
</feature>
<keyword evidence="1" id="KW-0175">Coiled coil</keyword>
<proteinExistence type="predicted"/>
<dbReference type="AlphaFoldDB" id="K2S766"/>
<accession>K2S766</accession>
<dbReference type="VEuPathDB" id="FungiDB:MPH_10155"/>
<name>K2S766_MACPH</name>
<dbReference type="HOGENOM" id="CLU_039092_1_0_1"/>
<dbReference type="STRING" id="1126212.K2S766"/>